<dbReference type="InterPro" id="IPR001126">
    <property type="entry name" value="UmuC"/>
</dbReference>
<keyword evidence="2" id="KW-0227">DNA damage</keyword>
<dbReference type="PROSITE" id="PS50173">
    <property type="entry name" value="UMUC"/>
    <property type="match status" value="1"/>
</dbReference>
<keyword evidence="4" id="KW-0234">DNA repair</keyword>
<evidence type="ECO:0000256" key="2">
    <source>
        <dbReference type="ARBA" id="ARBA00022763"/>
    </source>
</evidence>
<dbReference type="InterPro" id="IPR017961">
    <property type="entry name" value="DNA_pol_Y-fam_little_finger"/>
</dbReference>
<comment type="similarity">
    <text evidence="1">Belongs to the DNA polymerase type-Y family.</text>
</comment>
<dbReference type="Pfam" id="PF11799">
    <property type="entry name" value="IMS_C"/>
    <property type="match status" value="1"/>
</dbReference>
<evidence type="ECO:0000259" key="6">
    <source>
        <dbReference type="PROSITE" id="PS50173"/>
    </source>
</evidence>
<accession>A0ABV5C9N4</accession>
<protein>
    <submittedName>
        <fullName evidence="7">Y-family DNA polymerase</fullName>
    </submittedName>
</protein>
<feature type="domain" description="UmuC" evidence="6">
    <location>
        <begin position="2"/>
        <end position="181"/>
    </location>
</feature>
<keyword evidence="3" id="KW-0741">SOS mutagenesis</keyword>
<dbReference type="SUPFAM" id="SSF56672">
    <property type="entry name" value="DNA/RNA polymerases"/>
    <property type="match status" value="1"/>
</dbReference>
<name>A0ABV5C9N4_9SPHI</name>
<dbReference type="Pfam" id="PF13438">
    <property type="entry name" value="DUF4113"/>
    <property type="match status" value="1"/>
</dbReference>
<sequence length="414" mass="46856">MFALVDCNNFYASCERLFRPELNGKPVVVLSNNDGCVIARSNEAKALGFKMGDVFHKVRDRITENQVHVFSSNYALYGDISARVMTNLARFSPKVEVYSIDECFLDMSGITHLHKYSHIVRNTVMRNTGIPVSVGVAPSKTLAKLANRMCKKTGGVCVLKSEEEITRALKDFEVGDLWGIGRRYAKKLNGFGVYTALDLRNLSLEFVKDKLTIQGVRMWYELHGKPCIPLKLKIERKKNICCSRGFGKATNDYSQLEEATANYVSRLSQKLRKDGSCATVLSVRLLTNPFKEGTPQLFPCVSISLQHPVNNVPDMVKAALKGLKHVYREGYMWNKVEVMATGLVPEGETQLHLFSSWNGTVNNKISKLMDRINRHYGEGTLRMAIEGKRHRWAMRRAFLSKEYTTKWADIVNVK</sequence>
<dbReference type="Gene3D" id="1.10.150.20">
    <property type="entry name" value="5' to 3' exonuclease, C-terminal subdomain"/>
    <property type="match status" value="1"/>
</dbReference>
<dbReference type="Gene3D" id="3.40.1170.60">
    <property type="match status" value="1"/>
</dbReference>
<dbReference type="CDD" id="cd01700">
    <property type="entry name" value="PolY_Pol_V_umuC"/>
    <property type="match status" value="1"/>
</dbReference>
<reference evidence="7 8" key="1">
    <citation type="submission" date="2024-04" db="EMBL/GenBank/DDBJ databases">
        <title>Albibacterium profundi sp. nov., isolated from sediment of the Challenger Deep of Mariana Trench.</title>
        <authorList>
            <person name="Wang Y."/>
        </authorList>
    </citation>
    <scope>NUCLEOTIDE SEQUENCE [LARGE SCALE GENOMIC DNA]</scope>
    <source>
        <strain evidence="7 8">RHL897</strain>
    </source>
</reference>
<evidence type="ECO:0000313" key="7">
    <source>
        <dbReference type="EMBL" id="MFB5944259.1"/>
    </source>
</evidence>
<proteinExistence type="inferred from homology"/>
<dbReference type="Proteomes" id="UP001580928">
    <property type="component" value="Unassembled WGS sequence"/>
</dbReference>
<evidence type="ECO:0000256" key="3">
    <source>
        <dbReference type="ARBA" id="ARBA00023199"/>
    </source>
</evidence>
<gene>
    <name evidence="7" type="ORF">WKR92_00295</name>
</gene>
<dbReference type="InterPro" id="IPR036775">
    <property type="entry name" value="DNA_pol_Y-fam_lit_finger_sf"/>
</dbReference>
<dbReference type="Gene3D" id="3.30.70.270">
    <property type="match status" value="1"/>
</dbReference>
<dbReference type="EMBL" id="JBBVGT010000001">
    <property type="protein sequence ID" value="MFB5944259.1"/>
    <property type="molecule type" value="Genomic_DNA"/>
</dbReference>
<evidence type="ECO:0000256" key="4">
    <source>
        <dbReference type="ARBA" id="ARBA00023204"/>
    </source>
</evidence>
<dbReference type="Pfam" id="PF00817">
    <property type="entry name" value="IMS"/>
    <property type="match status" value="1"/>
</dbReference>
<comment type="caution">
    <text evidence="7">The sequence shown here is derived from an EMBL/GenBank/DDBJ whole genome shotgun (WGS) entry which is preliminary data.</text>
</comment>
<dbReference type="InterPro" id="IPR043128">
    <property type="entry name" value="Rev_trsase/Diguanyl_cyclase"/>
</dbReference>
<dbReference type="PANTHER" id="PTHR11076">
    <property type="entry name" value="DNA REPAIR POLYMERASE UMUC / TRANSFERASE FAMILY MEMBER"/>
    <property type="match status" value="1"/>
</dbReference>
<dbReference type="InterPro" id="IPR050116">
    <property type="entry name" value="DNA_polymerase-Y"/>
</dbReference>
<dbReference type="Gene3D" id="3.30.1490.100">
    <property type="entry name" value="DNA polymerase, Y-family, little finger domain"/>
    <property type="match status" value="1"/>
</dbReference>
<evidence type="ECO:0000256" key="5">
    <source>
        <dbReference type="ARBA" id="ARBA00023236"/>
    </source>
</evidence>
<keyword evidence="5" id="KW-0742">SOS response</keyword>
<evidence type="ECO:0000313" key="8">
    <source>
        <dbReference type="Proteomes" id="UP001580928"/>
    </source>
</evidence>
<evidence type="ECO:0000256" key="1">
    <source>
        <dbReference type="ARBA" id="ARBA00010945"/>
    </source>
</evidence>
<keyword evidence="8" id="KW-1185">Reference proteome</keyword>
<dbReference type="InterPro" id="IPR025188">
    <property type="entry name" value="DUF4113"/>
</dbReference>
<dbReference type="InterPro" id="IPR043502">
    <property type="entry name" value="DNA/RNA_pol_sf"/>
</dbReference>
<dbReference type="PANTHER" id="PTHR11076:SF34">
    <property type="entry name" value="PROTEIN UMUC"/>
    <property type="match status" value="1"/>
</dbReference>
<organism evidence="7 8">
    <name type="scientific">Albibacterium profundi</name>
    <dbReference type="NCBI Taxonomy" id="3134906"/>
    <lineage>
        <taxon>Bacteria</taxon>
        <taxon>Pseudomonadati</taxon>
        <taxon>Bacteroidota</taxon>
        <taxon>Sphingobacteriia</taxon>
        <taxon>Sphingobacteriales</taxon>
        <taxon>Sphingobacteriaceae</taxon>
        <taxon>Albibacterium</taxon>
    </lineage>
</organism>
<dbReference type="RefSeq" id="WP_375555843.1">
    <property type="nucleotide sequence ID" value="NZ_JBBVGT010000001.1"/>
</dbReference>